<evidence type="ECO:0000259" key="4">
    <source>
        <dbReference type="Pfam" id="PF02894"/>
    </source>
</evidence>
<dbReference type="SUPFAM" id="SSF51735">
    <property type="entry name" value="NAD(P)-binding Rossmann-fold domains"/>
    <property type="match status" value="1"/>
</dbReference>
<comment type="caution">
    <text evidence="5">The sequence shown here is derived from an EMBL/GenBank/DDBJ whole genome shotgun (WGS) entry which is preliminary data.</text>
</comment>
<evidence type="ECO:0000256" key="1">
    <source>
        <dbReference type="ARBA" id="ARBA00010928"/>
    </source>
</evidence>
<dbReference type="InterPro" id="IPR000683">
    <property type="entry name" value="Gfo/Idh/MocA-like_OxRdtase_N"/>
</dbReference>
<dbReference type="PANTHER" id="PTHR43708:SF5">
    <property type="entry name" value="CONSERVED EXPRESSED OXIDOREDUCTASE (EUROFUNG)-RELATED"/>
    <property type="match status" value="1"/>
</dbReference>
<dbReference type="InterPro" id="IPR036291">
    <property type="entry name" value="NAD(P)-bd_dom_sf"/>
</dbReference>
<dbReference type="EMBL" id="JBBPCC010000012">
    <property type="protein sequence ID" value="MEK8130009.1"/>
    <property type="molecule type" value="Genomic_DNA"/>
</dbReference>
<keyword evidence="6" id="KW-1185">Reference proteome</keyword>
<dbReference type="Proteomes" id="UP001469365">
    <property type="component" value="Unassembled WGS sequence"/>
</dbReference>
<dbReference type="InterPro" id="IPR051317">
    <property type="entry name" value="Gfo/Idh/MocA_oxidoreduct"/>
</dbReference>
<reference evidence="5 6" key="1">
    <citation type="submission" date="2024-04" db="EMBL/GenBank/DDBJ databases">
        <title>draft genome sequnece of Paenibacillus filicis.</title>
        <authorList>
            <person name="Kim D.-U."/>
        </authorList>
    </citation>
    <scope>NUCLEOTIDE SEQUENCE [LARGE SCALE GENOMIC DNA]</scope>
    <source>
        <strain evidence="5 6">KACC14197</strain>
    </source>
</reference>
<proteinExistence type="inferred from homology"/>
<dbReference type="InterPro" id="IPR004104">
    <property type="entry name" value="Gfo/Idh/MocA-like_OxRdtase_C"/>
</dbReference>
<dbReference type="PANTHER" id="PTHR43708">
    <property type="entry name" value="CONSERVED EXPRESSED OXIDOREDUCTASE (EUROFUNG)"/>
    <property type="match status" value="1"/>
</dbReference>
<evidence type="ECO:0000256" key="2">
    <source>
        <dbReference type="ARBA" id="ARBA00023002"/>
    </source>
</evidence>
<gene>
    <name evidence="5" type="ORF">WMW72_19065</name>
</gene>
<dbReference type="RefSeq" id="WP_341417136.1">
    <property type="nucleotide sequence ID" value="NZ_JBBPCC010000012.1"/>
</dbReference>
<name>A0ABU9DMB3_9BACL</name>
<evidence type="ECO:0000313" key="5">
    <source>
        <dbReference type="EMBL" id="MEK8130009.1"/>
    </source>
</evidence>
<dbReference type="NCBIfam" id="NF008607">
    <property type="entry name" value="PRK11579.1"/>
    <property type="match status" value="1"/>
</dbReference>
<comment type="similarity">
    <text evidence="1">Belongs to the Gfo/Idh/MocA family.</text>
</comment>
<organism evidence="5 6">
    <name type="scientific">Paenibacillus filicis</name>
    <dbReference type="NCBI Taxonomy" id="669464"/>
    <lineage>
        <taxon>Bacteria</taxon>
        <taxon>Bacillati</taxon>
        <taxon>Bacillota</taxon>
        <taxon>Bacilli</taxon>
        <taxon>Bacillales</taxon>
        <taxon>Paenibacillaceae</taxon>
        <taxon>Paenibacillus</taxon>
    </lineage>
</organism>
<dbReference type="Pfam" id="PF02894">
    <property type="entry name" value="GFO_IDH_MocA_C"/>
    <property type="match status" value="1"/>
</dbReference>
<evidence type="ECO:0000259" key="3">
    <source>
        <dbReference type="Pfam" id="PF01408"/>
    </source>
</evidence>
<dbReference type="Pfam" id="PF01408">
    <property type="entry name" value="GFO_IDH_MocA"/>
    <property type="match status" value="1"/>
</dbReference>
<feature type="domain" description="Gfo/Idh/MocA-like oxidoreductase N-terminal" evidence="3">
    <location>
        <begin position="5"/>
        <end position="122"/>
    </location>
</feature>
<keyword evidence="2" id="KW-0560">Oxidoreductase</keyword>
<dbReference type="Gene3D" id="3.40.50.720">
    <property type="entry name" value="NAD(P)-binding Rossmann-like Domain"/>
    <property type="match status" value="1"/>
</dbReference>
<feature type="domain" description="Gfo/Idh/MocA-like oxidoreductase C-terminal" evidence="4">
    <location>
        <begin position="134"/>
        <end position="344"/>
    </location>
</feature>
<sequence length="352" mass="38875">MNSSIRVGLIGFGLSAQAFHLPLLTFVPGFEIVTVVSSNKPKVQELLPGVEVVDDAARLFTDPAIDMVVITTPNFTHYALAKAALTSGKHVVVEKPFVTSSAEAMELIELAARQEKVLSVYHNRRWDNDFLTLKDVIGSGSLGHIHTFHSQFDKFRPDVTTRWKDQDQAGSGQLYDLGSHLIDQALQLFGLPETVYGDLQIQKSGGQVDDYFHIVLGYAELRVVLQSGSMVKNSGIRFQLHGDKGSFVKRGLDSQEGLLRAGRGPQDPAWGLDTANQYGELDTAQPDARMRVQTVPGSYERYYELLYEAVTAGRPVPVRADEALQVIQVIELVQQSHREQRVIPVGGCLKSF</sequence>
<dbReference type="Gene3D" id="3.30.360.10">
    <property type="entry name" value="Dihydrodipicolinate Reductase, domain 2"/>
    <property type="match status" value="1"/>
</dbReference>
<protein>
    <submittedName>
        <fullName evidence="5">Oxidoreductase</fullName>
    </submittedName>
</protein>
<accession>A0ABU9DMB3</accession>
<evidence type="ECO:0000313" key="6">
    <source>
        <dbReference type="Proteomes" id="UP001469365"/>
    </source>
</evidence>